<name>A0A9P7Z7U0_9HELO</name>
<reference evidence="2" key="1">
    <citation type="journal article" date="2021" name="IMA Fungus">
        <title>Genomic characterization of three marine fungi, including Emericellopsis atlantica sp. nov. with signatures of a generalist lifestyle and marine biomass degradation.</title>
        <authorList>
            <person name="Hagestad O.C."/>
            <person name="Hou L."/>
            <person name="Andersen J.H."/>
            <person name="Hansen E.H."/>
            <person name="Altermark B."/>
            <person name="Li C."/>
            <person name="Kuhnert E."/>
            <person name="Cox R.J."/>
            <person name="Crous P.W."/>
            <person name="Spatafora J.W."/>
            <person name="Lail K."/>
            <person name="Amirebrahimi M."/>
            <person name="Lipzen A."/>
            <person name="Pangilinan J."/>
            <person name="Andreopoulos W."/>
            <person name="Hayes R.D."/>
            <person name="Ng V."/>
            <person name="Grigoriev I.V."/>
            <person name="Jackson S.A."/>
            <person name="Sutton T.D.S."/>
            <person name="Dobson A.D.W."/>
            <person name="Rama T."/>
        </authorList>
    </citation>
    <scope>NUCLEOTIDE SEQUENCE</scope>
    <source>
        <strain evidence="2">TRa3180A</strain>
    </source>
</reference>
<comment type="caution">
    <text evidence="2">The sequence shown here is derived from an EMBL/GenBank/DDBJ whole genome shotgun (WGS) entry which is preliminary data.</text>
</comment>
<proteinExistence type="predicted"/>
<protein>
    <submittedName>
        <fullName evidence="2">Uncharacterized protein</fullName>
    </submittedName>
</protein>
<gene>
    <name evidence="2" type="ORF">BJ878DRAFT_232755</name>
</gene>
<dbReference type="AlphaFoldDB" id="A0A9P7Z7U0"/>
<feature type="chain" id="PRO_5040499086" evidence="1">
    <location>
        <begin position="18"/>
        <end position="91"/>
    </location>
</feature>
<evidence type="ECO:0000313" key="2">
    <source>
        <dbReference type="EMBL" id="KAG9247014.1"/>
    </source>
</evidence>
<sequence length="91" mass="9973">MRSSHIALLLHAGLALAVPAAPPNNCNQNWCSDKVNGHCVCNLWWWSNQGLPSAHMNQSCAVANGTRDLQFQCQTHPCCESHCTYGPWGPD</sequence>
<feature type="signal peptide" evidence="1">
    <location>
        <begin position="1"/>
        <end position="17"/>
    </location>
</feature>
<organism evidence="2 3">
    <name type="scientific">Calycina marina</name>
    <dbReference type="NCBI Taxonomy" id="1763456"/>
    <lineage>
        <taxon>Eukaryota</taxon>
        <taxon>Fungi</taxon>
        <taxon>Dikarya</taxon>
        <taxon>Ascomycota</taxon>
        <taxon>Pezizomycotina</taxon>
        <taxon>Leotiomycetes</taxon>
        <taxon>Helotiales</taxon>
        <taxon>Pezizellaceae</taxon>
        <taxon>Calycina</taxon>
    </lineage>
</organism>
<keyword evidence="3" id="KW-1185">Reference proteome</keyword>
<dbReference type="EMBL" id="MU253785">
    <property type="protein sequence ID" value="KAG9247014.1"/>
    <property type="molecule type" value="Genomic_DNA"/>
</dbReference>
<evidence type="ECO:0000313" key="3">
    <source>
        <dbReference type="Proteomes" id="UP000887226"/>
    </source>
</evidence>
<accession>A0A9P7Z7U0</accession>
<evidence type="ECO:0000256" key="1">
    <source>
        <dbReference type="SAM" id="SignalP"/>
    </source>
</evidence>
<dbReference type="Proteomes" id="UP000887226">
    <property type="component" value="Unassembled WGS sequence"/>
</dbReference>
<keyword evidence="1" id="KW-0732">Signal</keyword>